<reference evidence="5" key="1">
    <citation type="submission" date="2022-07" db="EMBL/GenBank/DDBJ databases">
        <authorList>
            <person name="Macas J."/>
            <person name="Novak P."/>
            <person name="Neumann P."/>
        </authorList>
    </citation>
    <scope>NUCLEOTIDE SEQUENCE</scope>
</reference>
<dbReference type="InterPro" id="IPR036860">
    <property type="entry name" value="SH2_dom_sf"/>
</dbReference>
<dbReference type="Proteomes" id="UP001152523">
    <property type="component" value="Unassembled WGS sequence"/>
</dbReference>
<dbReference type="GO" id="GO:0007165">
    <property type="term" value="P:signal transduction"/>
    <property type="evidence" value="ECO:0007669"/>
    <property type="project" value="InterPro"/>
</dbReference>
<evidence type="ECO:0000256" key="1">
    <source>
        <dbReference type="ARBA" id="ARBA00022999"/>
    </source>
</evidence>
<feature type="domain" description="SH2" evidence="4">
    <location>
        <begin position="625"/>
        <end position="709"/>
    </location>
</feature>
<accession>A0AAV0D315</accession>
<dbReference type="SUPFAM" id="SSF55550">
    <property type="entry name" value="SH2 domain"/>
    <property type="match status" value="1"/>
</dbReference>
<evidence type="ECO:0000256" key="2">
    <source>
        <dbReference type="PROSITE-ProRule" id="PRU00191"/>
    </source>
</evidence>
<dbReference type="PROSITE" id="PS50001">
    <property type="entry name" value="SH2"/>
    <property type="match status" value="1"/>
</dbReference>
<dbReference type="InterPro" id="IPR001217">
    <property type="entry name" value="STAT"/>
</dbReference>
<protein>
    <recommendedName>
        <fullName evidence="4">SH2 domain-containing protein</fullName>
    </recommendedName>
</protein>
<dbReference type="InterPro" id="IPR013320">
    <property type="entry name" value="ConA-like_dom_sf"/>
</dbReference>
<dbReference type="InterPro" id="IPR000980">
    <property type="entry name" value="SH2"/>
</dbReference>
<evidence type="ECO:0000256" key="3">
    <source>
        <dbReference type="SAM" id="MobiDB-lite"/>
    </source>
</evidence>
<dbReference type="AlphaFoldDB" id="A0AAV0D315"/>
<name>A0AAV0D315_9ASTE</name>
<comment type="caution">
    <text evidence="5">The sequence shown here is derived from an EMBL/GenBank/DDBJ whole genome shotgun (WGS) entry which is preliminary data.</text>
</comment>
<dbReference type="EMBL" id="CAMAPF010000066">
    <property type="protein sequence ID" value="CAH9090999.1"/>
    <property type="molecule type" value="Genomic_DNA"/>
</dbReference>
<evidence type="ECO:0000313" key="6">
    <source>
        <dbReference type="Proteomes" id="UP001152523"/>
    </source>
</evidence>
<evidence type="ECO:0000313" key="5">
    <source>
        <dbReference type="EMBL" id="CAH9090999.1"/>
    </source>
</evidence>
<dbReference type="SUPFAM" id="SSF49899">
    <property type="entry name" value="Concanavalin A-like lectins/glucanases"/>
    <property type="match status" value="1"/>
</dbReference>
<sequence>MGIPEPGSYMPLKDLKMEIKDVEGRGANGGFTLSFWLYLNCATPLPSTVLLQKHPDNAFSAPFLILDEWNGIMLFPLFFLHQEASSPSNALCWKPIPSASNKSRFPLMKWVHIDCEISQVSLRLHIDGEIVGERQLLTSSPINSGSHSDVSEMVSHCCIQGNDGGLQGYVYGVELFSQLSSIQNHSLKDSPLQLSIDSSSACEIDEGVDGVWNIVGGKASCRKKFSLDVMLLDALGRPVNKEVEVAATLVYADTITPVEKSSDAEAPLLTMYDGVESASAERPSKLIQGRASFKLKISQLSSKCSNRLFRIKFDVQKMGRYPFLEAFSMPIRCVSRNRPARSSSVTWRKSPPSIHSFNRPQSPGLDAGSSDVLYNIIHEAKQSPSSKRIKLGQERSLPVLMDGCMLKEANLDSKSHARTTTNEDNAAACTNGVLERADSHDDEVEDFSSDSENSEAADSVPCKFSAHIGPISDLVIFRYCIGGLSERCLLLKEIALAYEEEALCSFSEQVSLFTGCTHHRRQILISKRLIDIGIKCWNLISKNSQNVLWEDLVSELQDHFMTLTFCRTRCLTKQDFEVLRRVAGCQDTTVSQENFEKMWCWLYPVAFTLSQKQINPLWSSLSPKWIEGFITKEEAESSLQQEGPGGGLMPPGTFILRFPISRSWPHPDAGTLLVTYVGTDYTIHHRILSHDYAYSSTKEMMDRPIQEMLLDEPELSRLGRSVRRQ</sequence>
<dbReference type="Gene3D" id="3.30.505.10">
    <property type="entry name" value="SH2 domain"/>
    <property type="match status" value="1"/>
</dbReference>
<feature type="region of interest" description="Disordered" evidence="3">
    <location>
        <begin position="343"/>
        <end position="362"/>
    </location>
</feature>
<feature type="compositionally biased region" description="Polar residues" evidence="3">
    <location>
        <begin position="343"/>
        <end position="361"/>
    </location>
</feature>
<keyword evidence="1 2" id="KW-0727">SH2 domain</keyword>
<dbReference type="PANTHER" id="PTHR11801">
    <property type="entry name" value="SIGNAL TRANSDUCER AND ACTIVATOR OF TRANSCRIPTION"/>
    <property type="match status" value="1"/>
</dbReference>
<dbReference type="GO" id="GO:0003700">
    <property type="term" value="F:DNA-binding transcription factor activity"/>
    <property type="evidence" value="ECO:0007669"/>
    <property type="project" value="InterPro"/>
</dbReference>
<evidence type="ECO:0000259" key="4">
    <source>
        <dbReference type="PROSITE" id="PS50001"/>
    </source>
</evidence>
<proteinExistence type="predicted"/>
<gene>
    <name evidence="5" type="ORF">CEPIT_LOCUS11494</name>
</gene>
<organism evidence="5 6">
    <name type="scientific">Cuscuta epithymum</name>
    <dbReference type="NCBI Taxonomy" id="186058"/>
    <lineage>
        <taxon>Eukaryota</taxon>
        <taxon>Viridiplantae</taxon>
        <taxon>Streptophyta</taxon>
        <taxon>Embryophyta</taxon>
        <taxon>Tracheophyta</taxon>
        <taxon>Spermatophyta</taxon>
        <taxon>Magnoliopsida</taxon>
        <taxon>eudicotyledons</taxon>
        <taxon>Gunneridae</taxon>
        <taxon>Pentapetalae</taxon>
        <taxon>asterids</taxon>
        <taxon>lamiids</taxon>
        <taxon>Solanales</taxon>
        <taxon>Convolvulaceae</taxon>
        <taxon>Cuscuteae</taxon>
        <taxon>Cuscuta</taxon>
        <taxon>Cuscuta subgen. Cuscuta</taxon>
    </lineage>
</organism>
<keyword evidence="6" id="KW-1185">Reference proteome</keyword>